<feature type="domain" description="Alcohol dehydrogenase-like C-terminal" evidence="7">
    <location>
        <begin position="177"/>
        <end position="302"/>
    </location>
</feature>
<organism evidence="9 10">
    <name type="scientific">Aspergillus terreus</name>
    <dbReference type="NCBI Taxonomy" id="33178"/>
    <lineage>
        <taxon>Eukaryota</taxon>
        <taxon>Fungi</taxon>
        <taxon>Dikarya</taxon>
        <taxon>Ascomycota</taxon>
        <taxon>Pezizomycotina</taxon>
        <taxon>Eurotiomycetes</taxon>
        <taxon>Eurotiomycetidae</taxon>
        <taxon>Eurotiales</taxon>
        <taxon>Aspergillaceae</taxon>
        <taxon>Aspergillus</taxon>
        <taxon>Aspergillus subgen. Circumdati</taxon>
    </lineage>
</organism>
<dbReference type="GO" id="GO:0008270">
    <property type="term" value="F:zinc ion binding"/>
    <property type="evidence" value="ECO:0007669"/>
    <property type="project" value="InterPro"/>
</dbReference>
<feature type="domain" description="Alcohol dehydrogenase-like N-terminal" evidence="8">
    <location>
        <begin position="26"/>
        <end position="134"/>
    </location>
</feature>
<comment type="cofactor">
    <cofactor evidence="1 6">
        <name>Zn(2+)</name>
        <dbReference type="ChEBI" id="CHEBI:29105"/>
    </cofactor>
</comment>
<dbReference type="CDD" id="cd08286">
    <property type="entry name" value="FDH_like_ADH2"/>
    <property type="match status" value="1"/>
</dbReference>
<dbReference type="Proteomes" id="UP000452235">
    <property type="component" value="Unassembled WGS sequence"/>
</dbReference>
<evidence type="ECO:0000256" key="1">
    <source>
        <dbReference type="ARBA" id="ARBA00001947"/>
    </source>
</evidence>
<keyword evidence="10" id="KW-1185">Reference proteome</keyword>
<keyword evidence="5" id="KW-0560">Oxidoreductase</keyword>
<reference evidence="9 10" key="1">
    <citation type="submission" date="2020-01" db="EMBL/GenBank/DDBJ databases">
        <title>Aspergillus terreus IFO 6365 whole genome shotgun sequence.</title>
        <authorList>
            <person name="Kanamasa S."/>
            <person name="Takahashi H."/>
        </authorList>
    </citation>
    <scope>NUCLEOTIDE SEQUENCE [LARGE SCALE GENOMIC DNA]</scope>
    <source>
        <strain evidence="9 10">IFO 6365</strain>
    </source>
</reference>
<dbReference type="PANTHER" id="PTHR42813:SF4">
    <property type="entry name" value="NADP-DEPENDENT ISOPROPANOL DEHYDROGENASE"/>
    <property type="match status" value="1"/>
</dbReference>
<dbReference type="OrthoDB" id="442947at2759"/>
<dbReference type="PANTHER" id="PTHR42813">
    <property type="entry name" value="ZINC-TYPE ALCOHOL DEHYDROGENASE-LIKE"/>
    <property type="match status" value="1"/>
</dbReference>
<dbReference type="Gene3D" id="3.90.180.10">
    <property type="entry name" value="Medium-chain alcohol dehydrogenases, catalytic domain"/>
    <property type="match status" value="1"/>
</dbReference>
<evidence type="ECO:0000256" key="2">
    <source>
        <dbReference type="ARBA" id="ARBA00008072"/>
    </source>
</evidence>
<proteinExistence type="inferred from homology"/>
<dbReference type="Pfam" id="PF08240">
    <property type="entry name" value="ADH_N"/>
    <property type="match status" value="1"/>
</dbReference>
<dbReference type="SUPFAM" id="SSF51735">
    <property type="entry name" value="NAD(P)-binding Rossmann-fold domains"/>
    <property type="match status" value="1"/>
</dbReference>
<dbReference type="PROSITE" id="PS00059">
    <property type="entry name" value="ADH_ZINC"/>
    <property type="match status" value="1"/>
</dbReference>
<gene>
    <name evidence="9" type="ORF">ATEIFO6365_0014004700</name>
</gene>
<evidence type="ECO:0000256" key="6">
    <source>
        <dbReference type="RuleBase" id="RU361277"/>
    </source>
</evidence>
<protein>
    <submittedName>
        <fullName evidence="9">Alcohol dehydrogenase</fullName>
    </submittedName>
</protein>
<dbReference type="InterPro" id="IPR011032">
    <property type="entry name" value="GroES-like_sf"/>
</dbReference>
<evidence type="ECO:0000256" key="4">
    <source>
        <dbReference type="ARBA" id="ARBA00022833"/>
    </source>
</evidence>
<comment type="similarity">
    <text evidence="2 6">Belongs to the zinc-containing alcohol dehydrogenase family.</text>
</comment>
<name>A0A5M3Z6T2_ASPTE</name>
<keyword evidence="4 6" id="KW-0862">Zinc</keyword>
<evidence type="ECO:0000259" key="7">
    <source>
        <dbReference type="Pfam" id="PF00107"/>
    </source>
</evidence>
<dbReference type="InterPro" id="IPR036291">
    <property type="entry name" value="NAD(P)-bd_dom_sf"/>
</dbReference>
<evidence type="ECO:0000313" key="10">
    <source>
        <dbReference type="Proteomes" id="UP000452235"/>
    </source>
</evidence>
<sequence>MKALVYNGPQKLGVEDRPKPELKESTDAIVRVLHTSICGTDLHILKGDVPTVDEGRILGHEAVGVVESMGSAVSGLQAGDKVLISCVSACGVCGPCRKGLSSHCAYGGWLLGNTIDGTQAEYVRIPHATSSLFKLSDKTDVRTAVVLSDAFPTALECGTLSSHVQPGNTVAIIGAGPVGMAALLTAKLYSPSLIVMVDTNEARLKKAKELGAHETVNSAQTDAKSALNALTDGRGFDSVIEAVGIPATFELCQGIIGVGGSVANVGVHGKPVTLHMERLWDRNINIRASLVDATTTPMLLRLFDAGQIDARPLITHVFPFNDVLKAYATSKEAAKEEAMKIVIDIAEE</sequence>
<dbReference type="AlphaFoldDB" id="A0A5M3Z6T2"/>
<dbReference type="InterPro" id="IPR013154">
    <property type="entry name" value="ADH-like_N"/>
</dbReference>
<comment type="caution">
    <text evidence="9">The sequence shown here is derived from an EMBL/GenBank/DDBJ whole genome shotgun (WGS) entry which is preliminary data.</text>
</comment>
<keyword evidence="3 6" id="KW-0479">Metal-binding</keyword>
<dbReference type="InterPro" id="IPR013149">
    <property type="entry name" value="ADH-like_C"/>
</dbReference>
<dbReference type="EMBL" id="BLJY01000014">
    <property type="protein sequence ID" value="GFF21115.1"/>
    <property type="molecule type" value="Genomic_DNA"/>
</dbReference>
<dbReference type="Gene3D" id="3.40.50.720">
    <property type="entry name" value="NAD(P)-binding Rossmann-like Domain"/>
    <property type="match status" value="1"/>
</dbReference>
<dbReference type="SUPFAM" id="SSF50129">
    <property type="entry name" value="GroES-like"/>
    <property type="match status" value="1"/>
</dbReference>
<evidence type="ECO:0000313" key="9">
    <source>
        <dbReference type="EMBL" id="GFF21115.1"/>
    </source>
</evidence>
<dbReference type="GO" id="GO:0016491">
    <property type="term" value="F:oxidoreductase activity"/>
    <property type="evidence" value="ECO:0007669"/>
    <property type="project" value="UniProtKB-KW"/>
</dbReference>
<dbReference type="VEuPathDB" id="FungiDB:ATEG_07062"/>
<evidence type="ECO:0000256" key="5">
    <source>
        <dbReference type="ARBA" id="ARBA00023002"/>
    </source>
</evidence>
<accession>A0A5M3Z6T2</accession>
<evidence type="ECO:0000259" key="8">
    <source>
        <dbReference type="Pfam" id="PF08240"/>
    </source>
</evidence>
<dbReference type="InterPro" id="IPR002328">
    <property type="entry name" value="ADH_Zn_CS"/>
</dbReference>
<dbReference type="Pfam" id="PF00107">
    <property type="entry name" value="ADH_zinc_N"/>
    <property type="match status" value="1"/>
</dbReference>
<evidence type="ECO:0000256" key="3">
    <source>
        <dbReference type="ARBA" id="ARBA00022723"/>
    </source>
</evidence>